<feature type="compositionally biased region" description="Polar residues" evidence="2">
    <location>
        <begin position="488"/>
        <end position="504"/>
    </location>
</feature>
<accession>A0A8C6W413</accession>
<feature type="compositionally biased region" description="Polar residues" evidence="2">
    <location>
        <begin position="1381"/>
        <end position="1391"/>
    </location>
</feature>
<dbReference type="OMA" id="EGPCTWS"/>
<keyword evidence="4" id="KW-1185">Reference proteome</keyword>
<dbReference type="Pfam" id="PF15030">
    <property type="entry name" value="DUF4527"/>
    <property type="match status" value="1"/>
</dbReference>
<evidence type="ECO:0000313" key="4">
    <source>
        <dbReference type="Proteomes" id="UP000694381"/>
    </source>
</evidence>
<dbReference type="GeneTree" id="ENSGT00390000003220"/>
<dbReference type="Ensembl" id="ENSNGAT00000011209.1">
    <property type="protein sequence ID" value="ENSNGAP00000006285.1"/>
    <property type="gene ID" value="ENSNGAG00000009300.1"/>
</dbReference>
<dbReference type="PANTHER" id="PTHR36866:SF1">
    <property type="entry name" value="GENE 1043-RELATED"/>
    <property type="match status" value="1"/>
</dbReference>
<evidence type="ECO:0000256" key="2">
    <source>
        <dbReference type="SAM" id="MobiDB-lite"/>
    </source>
</evidence>
<name>A0A8C6W413_NANGA</name>
<feature type="compositionally biased region" description="Basic and acidic residues" evidence="2">
    <location>
        <begin position="1363"/>
        <end position="1379"/>
    </location>
</feature>
<dbReference type="Proteomes" id="UP000694381">
    <property type="component" value="Unassembled WGS sequence"/>
</dbReference>
<evidence type="ECO:0000313" key="3">
    <source>
        <dbReference type="Ensembl" id="ENSNGAP00000006285.1"/>
    </source>
</evidence>
<feature type="compositionally biased region" description="Polar residues" evidence="2">
    <location>
        <begin position="460"/>
        <end position="475"/>
    </location>
</feature>
<feature type="coiled-coil region" evidence="1">
    <location>
        <begin position="247"/>
        <end position="303"/>
    </location>
</feature>
<sequence length="1391" mass="153391">MESAAQEQTEQIFSYVVRAPSTEGFDVMNVDVKIDTCWVFRDVEESSEEQEEQGCLPEAATGSPDVDTGLLRKQLESSEQTLLAAVDKYMMSESGLRNRVQELELSERRLILKVDQLTACVAQERSASLHVQEQLQALQGELASRVREAERWQRWRHWRLRERLQSKDEALAQQAAALERCRRTQRQQLGLVREQEFVLRVQVQQLERDVRRLGCAAGLLLAQLDRVDPSPGSSSHQPQVWACPRGVREAEAARRLREQRLREQLEELRCCVYGLTLSDIGLHRQLEELAEQNRCLQAQLEAQGTPDCVQSDLLPLPRAEVLDPCRNQVHSDRARGCQAPAGQLSEEPHGCVGDGPAPCMVAPGPRTTSELQRDLAGSEHGQGAPTQPSLDGQVLLLLCGCSPGRCTDEPLYLHLAGVSESPTTAPAQEPLLLSQTPLLWGLEALLPPLLQESVLQELQTQEELGSQPSSTSRTATHPGGDCNLAGSHDSSLSQESTLTSNGLFSTEGPREPRHLCEERSAPPVARAEEWEVMGTLGTMKLEPDKCPPGQESSGKLSLGVGVQAPKGPQNKSGASDTQVTAHCPWSWGECLLLPPHGPASGSQEGPKSLSRKGRVEACGRGLLGGMPSEEEEVSRAHETREPWPNGSQPLAGKVGDVWRRARGEEGHQLGFGDIPVLREESSGGEGQEQKMRLQIAPNPACGVSKFSSVSELDHGRCQRWGPCLSQALSTGQDRCALQRDKLKREVEACFQQLNTLKLGCGGPQQMSALVGKNQSVTHTWWDIEEGMCPQKALASQGLLDTKPSGHSKGVRPEEDVALGTGDTLLQSVPDGDAANWGLAELGGCQLSTPWGTQERTGGEFHQLSTTPKKERSQVLCDNAQCQGDEGRCHGEACRYKKERARETVKTSRLEQVNHALREELGRLRQELTQSLQAMSDLEDCNGKSYNKISQLEEENEKLKQDLGQLQKVMSESVRKAQGWTECVTLENAELRALISELRVSYKELMKDVVLGIEDTVWALKGENEHLLHRVQGLEQEVASQMSRGGGYCGEERWYPKMVGDKGHSEDKEVQATPFSGHLITRACGPPWGEKSGVNGSQMEPSLGLGGSRGRADATTPTLVCGVTEGPQALEGHINGTGGNKVQQQREERESCCSVQRGQPPRSLNLSPQLQDSKMEAMEEDPKLCVQRLHHQVWTLQCQLRDQSWALWELQAGRDEAVNLQDELKGKLRELWGQQHEARLATSPLKAKLVSLVHKCQERNHLIAYLLRELRRHGLENLLLSKLTQNMLDDEALAEYATTFQTPQAPETNCCLDMGPEGTAAGGAQEYLLNSEVDSVLQSWWGMESWPPPEVQWSAQMTPVGSVKEPRQHRQAHHAEKDECPSQMTNSTAVDL</sequence>
<protein>
    <submittedName>
        <fullName evidence="3">Predicted gene 1043</fullName>
    </submittedName>
</protein>
<feature type="region of interest" description="Disordered" evidence="2">
    <location>
        <begin position="460"/>
        <end position="528"/>
    </location>
</feature>
<feature type="region of interest" description="Disordered" evidence="2">
    <location>
        <begin position="364"/>
        <end position="389"/>
    </location>
</feature>
<feature type="region of interest" description="Disordered" evidence="2">
    <location>
        <begin position="1360"/>
        <end position="1391"/>
    </location>
</feature>
<reference evidence="3" key="2">
    <citation type="submission" date="2025-09" db="UniProtKB">
        <authorList>
            <consortium name="Ensembl"/>
        </authorList>
    </citation>
    <scope>IDENTIFICATION</scope>
</reference>
<feature type="compositionally biased region" description="Basic and acidic residues" evidence="2">
    <location>
        <begin position="508"/>
        <end position="520"/>
    </location>
</feature>
<reference evidence="3" key="1">
    <citation type="submission" date="2025-08" db="UniProtKB">
        <authorList>
            <consortium name="Ensembl"/>
        </authorList>
    </citation>
    <scope>IDENTIFICATION</scope>
</reference>
<keyword evidence="1" id="KW-0175">Coiled coil</keyword>
<organism evidence="3 4">
    <name type="scientific">Nannospalax galili</name>
    <name type="common">Northern Israeli blind subterranean mole rat</name>
    <name type="synonym">Spalax galili</name>
    <dbReference type="NCBI Taxonomy" id="1026970"/>
    <lineage>
        <taxon>Eukaryota</taxon>
        <taxon>Metazoa</taxon>
        <taxon>Chordata</taxon>
        <taxon>Craniata</taxon>
        <taxon>Vertebrata</taxon>
        <taxon>Euteleostomi</taxon>
        <taxon>Mammalia</taxon>
        <taxon>Eutheria</taxon>
        <taxon>Euarchontoglires</taxon>
        <taxon>Glires</taxon>
        <taxon>Rodentia</taxon>
        <taxon>Myomorpha</taxon>
        <taxon>Muroidea</taxon>
        <taxon>Spalacidae</taxon>
        <taxon>Spalacinae</taxon>
        <taxon>Nannospalax</taxon>
    </lineage>
</organism>
<dbReference type="PANTHER" id="PTHR36866">
    <property type="entry name" value="CHROMOSOME 4 OPEN READING FRAME 50"/>
    <property type="match status" value="1"/>
</dbReference>
<proteinExistence type="predicted"/>
<evidence type="ECO:0000256" key="1">
    <source>
        <dbReference type="SAM" id="Coils"/>
    </source>
</evidence>
<feature type="coiled-coil region" evidence="1">
    <location>
        <begin position="906"/>
        <end position="1007"/>
    </location>
</feature>
<dbReference type="InterPro" id="IPR032771">
    <property type="entry name" value="DUF4527"/>
</dbReference>